<evidence type="ECO:0000256" key="8">
    <source>
        <dbReference type="ARBA" id="ARBA00023136"/>
    </source>
</evidence>
<feature type="transmembrane region" description="Helical" evidence="9">
    <location>
        <begin position="70"/>
        <end position="89"/>
    </location>
</feature>
<evidence type="ECO:0000256" key="3">
    <source>
        <dbReference type="ARBA" id="ARBA00022670"/>
    </source>
</evidence>
<feature type="active site" evidence="9">
    <location>
        <position position="123"/>
    </location>
</feature>
<evidence type="ECO:0000256" key="5">
    <source>
        <dbReference type="ARBA" id="ARBA00022750"/>
    </source>
</evidence>
<evidence type="ECO:0000256" key="10">
    <source>
        <dbReference type="RuleBase" id="RU000594"/>
    </source>
</evidence>
<dbReference type="NCBIfam" id="TIGR00077">
    <property type="entry name" value="lspA"/>
    <property type="match status" value="1"/>
</dbReference>
<dbReference type="PANTHER" id="PTHR33695">
    <property type="entry name" value="LIPOPROTEIN SIGNAL PEPTIDASE"/>
    <property type="match status" value="1"/>
</dbReference>
<dbReference type="Proteomes" id="UP001203284">
    <property type="component" value="Unassembled WGS sequence"/>
</dbReference>
<accession>A0ABT0DGE0</accession>
<dbReference type="GO" id="GO:0004190">
    <property type="term" value="F:aspartic-type endopeptidase activity"/>
    <property type="evidence" value="ECO:0007669"/>
    <property type="project" value="UniProtKB-EC"/>
</dbReference>
<evidence type="ECO:0000256" key="4">
    <source>
        <dbReference type="ARBA" id="ARBA00022692"/>
    </source>
</evidence>
<keyword evidence="2 9" id="KW-1003">Cell membrane</keyword>
<comment type="caution">
    <text evidence="12">The sequence shown here is derived from an EMBL/GenBank/DDBJ whole genome shotgun (WGS) entry which is preliminary data.</text>
</comment>
<feature type="transmembrane region" description="Helical" evidence="9">
    <location>
        <begin position="133"/>
        <end position="153"/>
    </location>
</feature>
<keyword evidence="5 9" id="KW-0064">Aspartyl protease</keyword>
<gene>
    <name evidence="9 12" type="primary">lspA</name>
    <name evidence="12" type="ORF">MWN34_19210</name>
</gene>
<dbReference type="PROSITE" id="PS00855">
    <property type="entry name" value="SPASE_II"/>
    <property type="match status" value="1"/>
</dbReference>
<comment type="function">
    <text evidence="9 10">This protein specifically catalyzes the removal of signal peptides from prolipoproteins.</text>
</comment>
<keyword evidence="6 9" id="KW-0378">Hydrolase</keyword>
<feature type="transmembrane region" description="Helical" evidence="9">
    <location>
        <begin position="96"/>
        <end position="113"/>
    </location>
</feature>
<name>A0ABT0DGE0_9HYPH</name>
<dbReference type="HAMAP" id="MF_00161">
    <property type="entry name" value="LspA"/>
    <property type="match status" value="1"/>
</dbReference>
<dbReference type="EMBL" id="JALKCH010000018">
    <property type="protein sequence ID" value="MCK0199033.1"/>
    <property type="molecule type" value="Genomic_DNA"/>
</dbReference>
<dbReference type="InterPro" id="IPR001872">
    <property type="entry name" value="Peptidase_A8"/>
</dbReference>
<keyword evidence="3 9" id="KW-0645">Protease</keyword>
<organism evidence="12 13">
    <name type="scientific">Ancylobacter crimeensis</name>
    <dbReference type="NCBI Taxonomy" id="2579147"/>
    <lineage>
        <taxon>Bacteria</taxon>
        <taxon>Pseudomonadati</taxon>
        <taxon>Pseudomonadota</taxon>
        <taxon>Alphaproteobacteria</taxon>
        <taxon>Hyphomicrobiales</taxon>
        <taxon>Xanthobacteraceae</taxon>
        <taxon>Ancylobacter</taxon>
    </lineage>
</organism>
<evidence type="ECO:0000256" key="1">
    <source>
        <dbReference type="ARBA" id="ARBA00006139"/>
    </source>
</evidence>
<evidence type="ECO:0000256" key="7">
    <source>
        <dbReference type="ARBA" id="ARBA00022989"/>
    </source>
</evidence>
<evidence type="ECO:0000313" key="13">
    <source>
        <dbReference type="Proteomes" id="UP001203284"/>
    </source>
</evidence>
<comment type="pathway">
    <text evidence="9">Protein modification; lipoprotein biosynthesis (signal peptide cleavage).</text>
</comment>
<reference evidence="12 13" key="1">
    <citation type="submission" date="2022-04" db="EMBL/GenBank/DDBJ databases">
        <authorList>
            <person name="Grouzdev D.S."/>
            <person name="Pantiukh K.S."/>
            <person name="Krutkina M.S."/>
        </authorList>
    </citation>
    <scope>NUCLEOTIDE SEQUENCE [LARGE SCALE GENOMIC DNA]</scope>
    <source>
        <strain evidence="12 13">6x-1</strain>
    </source>
</reference>
<keyword evidence="7 9" id="KW-1133">Transmembrane helix</keyword>
<dbReference type="EC" id="3.4.23.36" evidence="9"/>
<comment type="similarity">
    <text evidence="1 9 11">Belongs to the peptidase A8 family.</text>
</comment>
<evidence type="ECO:0000256" key="2">
    <source>
        <dbReference type="ARBA" id="ARBA00022475"/>
    </source>
</evidence>
<dbReference type="PRINTS" id="PR00781">
    <property type="entry name" value="LIPOSIGPTASE"/>
</dbReference>
<comment type="caution">
    <text evidence="9">Lacks conserved residue(s) required for the propagation of feature annotation.</text>
</comment>
<feature type="active site" evidence="9">
    <location>
        <position position="141"/>
    </location>
</feature>
<evidence type="ECO:0000256" key="11">
    <source>
        <dbReference type="RuleBase" id="RU004181"/>
    </source>
</evidence>
<evidence type="ECO:0000313" key="12">
    <source>
        <dbReference type="EMBL" id="MCK0199033.1"/>
    </source>
</evidence>
<evidence type="ECO:0000256" key="6">
    <source>
        <dbReference type="ARBA" id="ARBA00022801"/>
    </source>
</evidence>
<protein>
    <recommendedName>
        <fullName evidence="9">Lipoprotein signal peptidase</fullName>
        <ecNumber evidence="9">3.4.23.36</ecNumber>
    </recommendedName>
    <alternativeName>
        <fullName evidence="9">Prolipoprotein signal peptidase</fullName>
    </alternativeName>
    <alternativeName>
        <fullName evidence="9">Signal peptidase II</fullName>
        <shortName evidence="9">SPase II</shortName>
    </alternativeName>
</protein>
<sequence>MRLRLFGPLSWFGLLVALAVLVADQATKIGVMRFVDFGPDGLVPVMPFMDLVVTWNTGISYGLFAQGADGWWVLGLFKLVAAIAFTFWLARVTRRVEALALGLLIGGALGNAIDRAAYGAVFDFVSLHAFGFHWYIFNIADVAIVAGVGVLLYDSFFGRAAKSPPSGGR</sequence>
<proteinExistence type="inferred from homology"/>
<evidence type="ECO:0000256" key="9">
    <source>
        <dbReference type="HAMAP-Rule" id="MF_00161"/>
    </source>
</evidence>
<comment type="catalytic activity">
    <reaction evidence="9 10">
        <text>Release of signal peptides from bacterial membrane prolipoproteins. Hydrolyzes -Xaa-Yaa-Zaa-|-(S,diacylglyceryl)Cys-, in which Xaa is hydrophobic (preferably Leu), and Yaa (Ala or Ser) and Zaa (Gly or Ala) have small, neutral side chains.</text>
        <dbReference type="EC" id="3.4.23.36"/>
    </reaction>
</comment>
<dbReference type="PANTHER" id="PTHR33695:SF1">
    <property type="entry name" value="LIPOPROTEIN SIGNAL PEPTIDASE"/>
    <property type="match status" value="1"/>
</dbReference>
<dbReference type="Pfam" id="PF01252">
    <property type="entry name" value="Peptidase_A8"/>
    <property type="match status" value="1"/>
</dbReference>
<keyword evidence="8 9" id="KW-0472">Membrane</keyword>
<keyword evidence="4 9" id="KW-0812">Transmembrane</keyword>
<dbReference type="RefSeq" id="WP_247030932.1">
    <property type="nucleotide sequence ID" value="NZ_JALKCH010000018.1"/>
</dbReference>
<comment type="subcellular location">
    <subcellularLocation>
        <location evidence="9">Cell membrane</location>
        <topology evidence="9">Multi-pass membrane protein</topology>
    </subcellularLocation>
</comment>
<keyword evidence="13" id="KW-1185">Reference proteome</keyword>